<dbReference type="EMBL" id="CM007906">
    <property type="protein sequence ID" value="OTF87577.1"/>
    <property type="molecule type" value="Genomic_DNA"/>
</dbReference>
<evidence type="ECO:0000313" key="4">
    <source>
        <dbReference type="Proteomes" id="UP000215914"/>
    </source>
</evidence>
<dbReference type="Proteomes" id="UP000215914">
    <property type="component" value="Chromosome 17"/>
</dbReference>
<reference evidence="2" key="3">
    <citation type="submission" date="2020-06" db="EMBL/GenBank/DDBJ databases">
        <title>Helianthus annuus Genome sequencing and assembly Release 2.</title>
        <authorList>
            <person name="Gouzy J."/>
            <person name="Langlade N."/>
            <person name="Munos S."/>
        </authorList>
    </citation>
    <scope>NUCLEOTIDE SEQUENCE</scope>
    <source>
        <tissue evidence="2">Leaves</tissue>
    </source>
</reference>
<reference evidence="3" key="2">
    <citation type="submission" date="2017-02" db="EMBL/GenBank/DDBJ databases">
        <title>Sunflower complete genome.</title>
        <authorList>
            <person name="Langlade N."/>
            <person name="Munos S."/>
        </authorList>
    </citation>
    <scope>NUCLEOTIDE SEQUENCE [LARGE SCALE GENOMIC DNA]</scope>
    <source>
        <tissue evidence="3">Leaves</tissue>
    </source>
</reference>
<feature type="transmembrane region" description="Helical" evidence="1">
    <location>
        <begin position="39"/>
        <end position="57"/>
    </location>
</feature>
<evidence type="ECO:0000256" key="1">
    <source>
        <dbReference type="SAM" id="Phobius"/>
    </source>
</evidence>
<gene>
    <name evidence="3" type="ORF">HannXRQ_Chr17g0563401</name>
    <name evidence="2" type="ORF">HanXRQr2_Chr17g0821631</name>
</gene>
<keyword evidence="1" id="KW-0472">Membrane</keyword>
<evidence type="ECO:0000313" key="2">
    <source>
        <dbReference type="EMBL" id="KAF5757012.1"/>
    </source>
</evidence>
<name>A0A251RTG2_HELAN</name>
<keyword evidence="1" id="KW-1133">Transmembrane helix</keyword>
<keyword evidence="1" id="KW-0812">Transmembrane</keyword>
<dbReference type="AlphaFoldDB" id="A0A251RTG2"/>
<dbReference type="Gramene" id="mRNA:HanXRQr2_Chr17g0821631">
    <property type="protein sequence ID" value="mRNA:HanXRQr2_Chr17g0821631"/>
    <property type="gene ID" value="HanXRQr2_Chr17g0821631"/>
</dbReference>
<protein>
    <submittedName>
        <fullName evidence="3">Uncharacterized protein</fullName>
    </submittedName>
</protein>
<dbReference type="InParanoid" id="A0A251RTG2"/>
<accession>A0A251RTG2</accession>
<evidence type="ECO:0000313" key="3">
    <source>
        <dbReference type="EMBL" id="OTF87577.1"/>
    </source>
</evidence>
<reference evidence="2 4" key="1">
    <citation type="journal article" date="2017" name="Nature">
        <title>The sunflower genome provides insights into oil metabolism, flowering and Asterid evolution.</title>
        <authorList>
            <person name="Badouin H."/>
            <person name="Gouzy J."/>
            <person name="Grassa C.J."/>
            <person name="Murat F."/>
            <person name="Staton S.E."/>
            <person name="Cottret L."/>
            <person name="Lelandais-Briere C."/>
            <person name="Owens G.L."/>
            <person name="Carrere S."/>
            <person name="Mayjonade B."/>
            <person name="Legrand L."/>
            <person name="Gill N."/>
            <person name="Kane N.C."/>
            <person name="Bowers J.E."/>
            <person name="Hubner S."/>
            <person name="Bellec A."/>
            <person name="Berard A."/>
            <person name="Berges H."/>
            <person name="Blanchet N."/>
            <person name="Boniface M.C."/>
            <person name="Brunel D."/>
            <person name="Catrice O."/>
            <person name="Chaidir N."/>
            <person name="Claudel C."/>
            <person name="Donnadieu C."/>
            <person name="Faraut T."/>
            <person name="Fievet G."/>
            <person name="Helmstetter N."/>
            <person name="King M."/>
            <person name="Knapp S.J."/>
            <person name="Lai Z."/>
            <person name="Le Paslier M.C."/>
            <person name="Lippi Y."/>
            <person name="Lorenzon L."/>
            <person name="Mandel J.R."/>
            <person name="Marage G."/>
            <person name="Marchand G."/>
            <person name="Marquand E."/>
            <person name="Bret-Mestries E."/>
            <person name="Morien E."/>
            <person name="Nambeesan S."/>
            <person name="Nguyen T."/>
            <person name="Pegot-Espagnet P."/>
            <person name="Pouilly N."/>
            <person name="Raftis F."/>
            <person name="Sallet E."/>
            <person name="Schiex T."/>
            <person name="Thomas J."/>
            <person name="Vandecasteele C."/>
            <person name="Vares D."/>
            <person name="Vear F."/>
            <person name="Vautrin S."/>
            <person name="Crespi M."/>
            <person name="Mangin B."/>
            <person name="Burke J.M."/>
            <person name="Salse J."/>
            <person name="Munos S."/>
            <person name="Vincourt P."/>
            <person name="Rieseberg L.H."/>
            <person name="Langlade N.B."/>
        </authorList>
    </citation>
    <scope>NUCLEOTIDE SEQUENCE [LARGE SCALE GENOMIC DNA]</scope>
    <source>
        <strain evidence="4">cv. SF193</strain>
        <tissue evidence="2">Leaves</tissue>
    </source>
</reference>
<organism evidence="3 4">
    <name type="scientific">Helianthus annuus</name>
    <name type="common">Common sunflower</name>
    <dbReference type="NCBI Taxonomy" id="4232"/>
    <lineage>
        <taxon>Eukaryota</taxon>
        <taxon>Viridiplantae</taxon>
        <taxon>Streptophyta</taxon>
        <taxon>Embryophyta</taxon>
        <taxon>Tracheophyta</taxon>
        <taxon>Spermatophyta</taxon>
        <taxon>Magnoliopsida</taxon>
        <taxon>eudicotyledons</taxon>
        <taxon>Gunneridae</taxon>
        <taxon>Pentapetalae</taxon>
        <taxon>asterids</taxon>
        <taxon>campanulids</taxon>
        <taxon>Asterales</taxon>
        <taxon>Asteraceae</taxon>
        <taxon>Asteroideae</taxon>
        <taxon>Heliantheae alliance</taxon>
        <taxon>Heliantheae</taxon>
        <taxon>Helianthus</taxon>
    </lineage>
</organism>
<dbReference type="EMBL" id="MNCJ02000332">
    <property type="protein sequence ID" value="KAF5757012.1"/>
    <property type="molecule type" value="Genomic_DNA"/>
</dbReference>
<proteinExistence type="predicted"/>
<sequence length="78" mass="9343">MVHDLTALDPRCRFQVCTDDEGDEDDDDICHLRHFRISYFQLFAFVVLGFQVCTSYWDFIGGWSMKYEKLNLRSFLKH</sequence>
<keyword evidence="4" id="KW-1185">Reference proteome</keyword>